<dbReference type="AlphaFoldDB" id="A0A0V1KKK7"/>
<keyword evidence="2" id="KW-1185">Reference proteome</keyword>
<proteinExistence type="predicted"/>
<name>A0A0V1KKK7_9BILA</name>
<sequence length="64" mass="7458">MVMSTIVEVLSIFKMRRDIDQWSSRNKDSKLYVASLCRIQTDFIAVRSRDDVCKIIGHLEVVLQ</sequence>
<reference evidence="1 2" key="1">
    <citation type="submission" date="2015-05" db="EMBL/GenBank/DDBJ databases">
        <title>Evolution of Trichinella species and genotypes.</title>
        <authorList>
            <person name="Korhonen P.K."/>
            <person name="Edoardo P."/>
            <person name="Giuseppe L.R."/>
            <person name="Gasser R.B."/>
        </authorList>
    </citation>
    <scope>NUCLEOTIDE SEQUENCE [LARGE SCALE GENOMIC DNA]</scope>
    <source>
        <strain evidence="1">ISS10</strain>
    </source>
</reference>
<dbReference type="Proteomes" id="UP000054721">
    <property type="component" value="Unassembled WGS sequence"/>
</dbReference>
<protein>
    <submittedName>
        <fullName evidence="1">Uncharacterized protein</fullName>
    </submittedName>
</protein>
<gene>
    <name evidence="1" type="ORF">T02_177</name>
</gene>
<accession>A0A0V1KKK7</accession>
<dbReference type="EMBL" id="JYDW01000554">
    <property type="protein sequence ID" value="KRZ47821.1"/>
    <property type="molecule type" value="Genomic_DNA"/>
</dbReference>
<evidence type="ECO:0000313" key="1">
    <source>
        <dbReference type="EMBL" id="KRZ47821.1"/>
    </source>
</evidence>
<organism evidence="1 2">
    <name type="scientific">Trichinella nativa</name>
    <dbReference type="NCBI Taxonomy" id="6335"/>
    <lineage>
        <taxon>Eukaryota</taxon>
        <taxon>Metazoa</taxon>
        <taxon>Ecdysozoa</taxon>
        <taxon>Nematoda</taxon>
        <taxon>Enoplea</taxon>
        <taxon>Dorylaimia</taxon>
        <taxon>Trichinellida</taxon>
        <taxon>Trichinellidae</taxon>
        <taxon>Trichinella</taxon>
    </lineage>
</organism>
<comment type="caution">
    <text evidence="1">The sequence shown here is derived from an EMBL/GenBank/DDBJ whole genome shotgun (WGS) entry which is preliminary data.</text>
</comment>
<evidence type="ECO:0000313" key="2">
    <source>
        <dbReference type="Proteomes" id="UP000054721"/>
    </source>
</evidence>